<evidence type="ECO:0000313" key="2">
    <source>
        <dbReference type="Proteomes" id="UP001054252"/>
    </source>
</evidence>
<gene>
    <name evidence="1" type="ORF">SLEP1_g47883</name>
</gene>
<keyword evidence="2" id="KW-1185">Reference proteome</keyword>
<dbReference type="EMBL" id="BPVZ01000139">
    <property type="protein sequence ID" value="GKV40214.1"/>
    <property type="molecule type" value="Genomic_DNA"/>
</dbReference>
<dbReference type="AlphaFoldDB" id="A0AAV5LSY0"/>
<dbReference type="Proteomes" id="UP001054252">
    <property type="component" value="Unassembled WGS sequence"/>
</dbReference>
<accession>A0AAV5LSY0</accession>
<protein>
    <submittedName>
        <fullName evidence="1">Uncharacterized protein</fullName>
    </submittedName>
</protein>
<reference evidence="1 2" key="1">
    <citation type="journal article" date="2021" name="Commun. Biol.">
        <title>The genome of Shorea leprosula (Dipterocarpaceae) highlights the ecological relevance of drought in aseasonal tropical rainforests.</title>
        <authorList>
            <person name="Ng K.K.S."/>
            <person name="Kobayashi M.J."/>
            <person name="Fawcett J.A."/>
            <person name="Hatakeyama M."/>
            <person name="Paape T."/>
            <person name="Ng C.H."/>
            <person name="Ang C.C."/>
            <person name="Tnah L.H."/>
            <person name="Lee C.T."/>
            <person name="Nishiyama T."/>
            <person name="Sese J."/>
            <person name="O'Brien M.J."/>
            <person name="Copetti D."/>
            <person name="Mohd Noor M.I."/>
            <person name="Ong R.C."/>
            <person name="Putra M."/>
            <person name="Sireger I.Z."/>
            <person name="Indrioko S."/>
            <person name="Kosugi Y."/>
            <person name="Izuno A."/>
            <person name="Isagi Y."/>
            <person name="Lee S.L."/>
            <person name="Shimizu K.K."/>
        </authorList>
    </citation>
    <scope>NUCLEOTIDE SEQUENCE [LARGE SCALE GENOMIC DNA]</scope>
    <source>
        <strain evidence="1">214</strain>
    </source>
</reference>
<comment type="caution">
    <text evidence="1">The sequence shown here is derived from an EMBL/GenBank/DDBJ whole genome shotgun (WGS) entry which is preliminary data.</text>
</comment>
<sequence length="45" mass="5272">MDQNPDAITPGIDNQDRPFVLRKRNLWRQLRRNKSTTAGRCCCLL</sequence>
<proteinExistence type="predicted"/>
<evidence type="ECO:0000313" key="1">
    <source>
        <dbReference type="EMBL" id="GKV40214.1"/>
    </source>
</evidence>
<organism evidence="1 2">
    <name type="scientific">Rubroshorea leprosula</name>
    <dbReference type="NCBI Taxonomy" id="152421"/>
    <lineage>
        <taxon>Eukaryota</taxon>
        <taxon>Viridiplantae</taxon>
        <taxon>Streptophyta</taxon>
        <taxon>Embryophyta</taxon>
        <taxon>Tracheophyta</taxon>
        <taxon>Spermatophyta</taxon>
        <taxon>Magnoliopsida</taxon>
        <taxon>eudicotyledons</taxon>
        <taxon>Gunneridae</taxon>
        <taxon>Pentapetalae</taxon>
        <taxon>rosids</taxon>
        <taxon>malvids</taxon>
        <taxon>Malvales</taxon>
        <taxon>Dipterocarpaceae</taxon>
        <taxon>Rubroshorea</taxon>
    </lineage>
</organism>
<name>A0AAV5LSY0_9ROSI</name>